<dbReference type="Gene3D" id="3.60.15.10">
    <property type="entry name" value="Ribonuclease Z/Hydroxyacylglutathione hydrolase-like"/>
    <property type="match status" value="1"/>
</dbReference>
<organism evidence="2 3">
    <name type="scientific">Chryseolinea soli</name>
    <dbReference type="NCBI Taxonomy" id="2321403"/>
    <lineage>
        <taxon>Bacteria</taxon>
        <taxon>Pseudomonadati</taxon>
        <taxon>Bacteroidota</taxon>
        <taxon>Cytophagia</taxon>
        <taxon>Cytophagales</taxon>
        <taxon>Fulvivirgaceae</taxon>
        <taxon>Chryseolinea</taxon>
    </lineage>
</organism>
<dbReference type="GO" id="GO:0008270">
    <property type="term" value="F:zinc ion binding"/>
    <property type="evidence" value="ECO:0007669"/>
    <property type="project" value="InterPro"/>
</dbReference>
<dbReference type="PANTHER" id="PTHR15032">
    <property type="entry name" value="N-ACYL-PHOSPHATIDYLETHANOLAMINE-HYDROLYZING PHOSPHOLIPASE D"/>
    <property type="match status" value="1"/>
</dbReference>
<dbReference type="OrthoDB" id="9805728at2"/>
<dbReference type="Proteomes" id="UP000266183">
    <property type="component" value="Chromosome"/>
</dbReference>
<name>A0A385SVT9_9BACT</name>
<dbReference type="AlphaFoldDB" id="A0A385SVT9"/>
<sequence>MRRLKKIGKGILIGVLAIIFLVFVSAGVYMQHPKFGKAPSGKRLERIRKSPHYKDGRFQNASETPTIAEGYTFWRELRKSLFNTYPHLRPNGIIPSVKTDLHHLPIDSAVLVWFGHSSCFIQAGGKRILIDPVFNTNASPVPGSITAFEGTTSYTVADLPDLDCVLISHDHYDHLDYETVLALKNKTKKVICGLGVGAHFEYWGYPIEKIIECDWHEKVELDDSVAIYTLPTRHKSGRGLKQDNTLWLSFLLQTPETKIYISGDGGYDKHFKAIGDQFGPIDLAIMEDGQYDSAWHYVHLLPEEGLKAAQDLKAKRVLPVHHSKFVLARHAWNEPLNRLSTLATAHQVPLVTPRMGEIVSLSDTSKTFDRWWKAVQ</sequence>
<gene>
    <name evidence="2" type="ORF">D4L85_32815</name>
</gene>
<reference evidence="3" key="1">
    <citation type="submission" date="2018-09" db="EMBL/GenBank/DDBJ databases">
        <title>Chryseolinea sp. KIS68-18 isolated from soil.</title>
        <authorList>
            <person name="Weon H.-Y."/>
            <person name="Kwon S.-W."/>
            <person name="Lee S.A."/>
        </authorList>
    </citation>
    <scope>NUCLEOTIDE SEQUENCE [LARGE SCALE GENOMIC DNA]</scope>
    <source>
        <strain evidence="3">KIS68-18</strain>
    </source>
</reference>
<dbReference type="EMBL" id="CP032382">
    <property type="protein sequence ID" value="AYB35074.1"/>
    <property type="molecule type" value="Genomic_DNA"/>
</dbReference>
<keyword evidence="2" id="KW-0378">Hydrolase</keyword>
<dbReference type="PIRSF" id="PIRSF038896">
    <property type="entry name" value="NAPE-PLD"/>
    <property type="match status" value="1"/>
</dbReference>
<proteinExistence type="predicted"/>
<feature type="domain" description="Metallo-beta-lactamase" evidence="1">
    <location>
        <begin position="127"/>
        <end position="322"/>
    </location>
</feature>
<evidence type="ECO:0000259" key="1">
    <source>
        <dbReference type="Pfam" id="PF12706"/>
    </source>
</evidence>
<dbReference type="GO" id="GO:0005737">
    <property type="term" value="C:cytoplasm"/>
    <property type="evidence" value="ECO:0007669"/>
    <property type="project" value="TreeGrafter"/>
</dbReference>
<dbReference type="InterPro" id="IPR024884">
    <property type="entry name" value="NAPE-PLD"/>
</dbReference>
<dbReference type="PANTHER" id="PTHR15032:SF4">
    <property type="entry name" value="N-ACYL-PHOSPHATIDYLETHANOLAMINE-HYDROLYZING PHOSPHOLIPASE D"/>
    <property type="match status" value="1"/>
</dbReference>
<evidence type="ECO:0000313" key="3">
    <source>
        <dbReference type="Proteomes" id="UP000266183"/>
    </source>
</evidence>
<dbReference type="SUPFAM" id="SSF56281">
    <property type="entry name" value="Metallo-hydrolase/oxidoreductase"/>
    <property type="match status" value="1"/>
</dbReference>
<dbReference type="InterPro" id="IPR001279">
    <property type="entry name" value="Metallo-B-lactamas"/>
</dbReference>
<dbReference type="InterPro" id="IPR036866">
    <property type="entry name" value="RibonucZ/Hydroxyglut_hydro"/>
</dbReference>
<protein>
    <submittedName>
        <fullName evidence="2">MBL fold metallo-hydrolase</fullName>
    </submittedName>
</protein>
<dbReference type="RefSeq" id="WP_119758325.1">
    <property type="nucleotide sequence ID" value="NZ_CP032382.1"/>
</dbReference>
<accession>A0A385SVT9</accession>
<dbReference type="Pfam" id="PF12706">
    <property type="entry name" value="Lactamase_B_2"/>
    <property type="match status" value="1"/>
</dbReference>
<dbReference type="KEGG" id="chk:D4L85_32815"/>
<evidence type="ECO:0000313" key="2">
    <source>
        <dbReference type="EMBL" id="AYB35074.1"/>
    </source>
</evidence>
<keyword evidence="3" id="KW-1185">Reference proteome</keyword>
<dbReference type="GO" id="GO:0070290">
    <property type="term" value="F:N-acylphosphatidylethanolamine-specific phospholipase D activity"/>
    <property type="evidence" value="ECO:0007669"/>
    <property type="project" value="InterPro"/>
</dbReference>